<dbReference type="HOGENOM" id="CLU_063392_0_0_1"/>
<dbReference type="Proteomes" id="UP000009886">
    <property type="component" value="Unassembled WGS sequence"/>
</dbReference>
<dbReference type="Gene3D" id="2.60.120.620">
    <property type="entry name" value="q2cbj1_9rhob like domain"/>
    <property type="match status" value="1"/>
</dbReference>
<dbReference type="GO" id="GO:0048244">
    <property type="term" value="F:phytanoyl-CoA dioxygenase activity"/>
    <property type="evidence" value="ECO:0007669"/>
    <property type="project" value="InterPro"/>
</dbReference>
<name>K9FJL1_PEND1</name>
<comment type="caution">
    <text evidence="1">The sequence shown here is derived from an EMBL/GenBank/DDBJ whole genome shotgun (WGS) entry which is preliminary data.</text>
</comment>
<dbReference type="GO" id="GO:0001561">
    <property type="term" value="P:fatty acid alpha-oxidation"/>
    <property type="evidence" value="ECO:0007669"/>
    <property type="project" value="InterPro"/>
</dbReference>
<dbReference type="PANTHER" id="PTHR21308">
    <property type="entry name" value="PHYTANOYL-COA ALPHA-HYDROXYLASE"/>
    <property type="match status" value="1"/>
</dbReference>
<dbReference type="PANTHER" id="PTHR21308:SF8">
    <property type="entry name" value="PHYTANOYL-COA DIOXYGENASE FAMILY PROTEIN (AFU_ORTHOLOGUE AFUA_2G09620)"/>
    <property type="match status" value="1"/>
</dbReference>
<keyword evidence="1" id="KW-0223">Dioxygenase</keyword>
<dbReference type="VEuPathDB" id="FungiDB:PDIP_65110"/>
<sequence>MTCHGVTSRHYPSSPSSKINLPLACEVQSHIPVYDLIALESTGLTSYLINRLQDEWHHILHTGPGIYVLPTIYAPTKYSTTPNTTTTAFNTIIPREAAQSNKKGHHFAKSFSKHALQDPSSFIDYYSNPWLAAVAESWLGLAYRVTAQVNAVHSGGTAQETHRDYHLGFQEEVSCRRYPAATQVTSQFLTLRGAVAHTDMPVASGPTRFLHFSQTYKPEYWAFFQDKYVVFPLNFGNGLFFNPALFHAAGANQIDTRERGLRRVANLLQINSAFGKPMETVDSVPLVKATWDLLVARFRAVGGVLAGQELGPGMHSLQQREIRALVQAVA</sequence>
<evidence type="ECO:0000313" key="2">
    <source>
        <dbReference type="Proteomes" id="UP000009886"/>
    </source>
</evidence>
<keyword evidence="1" id="KW-0560">Oxidoreductase</keyword>
<dbReference type="InterPro" id="IPR047128">
    <property type="entry name" value="PhyH"/>
</dbReference>
<proteinExistence type="predicted"/>
<dbReference type="SUPFAM" id="SSF51197">
    <property type="entry name" value="Clavaminate synthase-like"/>
    <property type="match status" value="1"/>
</dbReference>
<accession>K9FJL1</accession>
<dbReference type="OrthoDB" id="187894at2759"/>
<reference evidence="2" key="1">
    <citation type="journal article" date="2012" name="BMC Genomics">
        <title>Genome sequence of the necrotrophic fungus Penicillium digitatum, the main postharvest pathogen of citrus.</title>
        <authorList>
            <person name="Marcet-Houben M."/>
            <person name="Ballester A.-R."/>
            <person name="de la Fuente B."/>
            <person name="Harries E."/>
            <person name="Marcos J.F."/>
            <person name="Gonzalez-Candelas L."/>
            <person name="Gabaldon T."/>
        </authorList>
    </citation>
    <scope>NUCLEOTIDE SEQUENCE [LARGE SCALE GENOMIC DNA]</scope>
    <source>
        <strain evidence="2">Pd1 / CECT 20795</strain>
    </source>
</reference>
<organism evidence="1 2">
    <name type="scientific">Penicillium digitatum (strain Pd1 / CECT 20795)</name>
    <name type="common">Green mold</name>
    <dbReference type="NCBI Taxonomy" id="1170230"/>
    <lineage>
        <taxon>Eukaryota</taxon>
        <taxon>Fungi</taxon>
        <taxon>Dikarya</taxon>
        <taxon>Ascomycota</taxon>
        <taxon>Pezizomycotina</taxon>
        <taxon>Eurotiomycetes</taxon>
        <taxon>Eurotiomycetidae</taxon>
        <taxon>Eurotiales</taxon>
        <taxon>Aspergillaceae</taxon>
        <taxon>Penicillium</taxon>
    </lineage>
</organism>
<dbReference type="AlphaFoldDB" id="K9FJL1"/>
<dbReference type="KEGG" id="pdp:PDIP_65110"/>
<gene>
    <name evidence="1" type="ORF">PDIP_65110</name>
</gene>
<dbReference type="EMBL" id="AKCU01000428">
    <property type="protein sequence ID" value="EKV09429.1"/>
    <property type="molecule type" value="Genomic_DNA"/>
</dbReference>
<dbReference type="InterPro" id="IPR008775">
    <property type="entry name" value="Phytyl_CoA_dOase-like"/>
</dbReference>
<protein>
    <submittedName>
        <fullName evidence="1">Phytanoyl-CoA dioxygenase family protein</fullName>
    </submittedName>
</protein>
<dbReference type="Pfam" id="PF05721">
    <property type="entry name" value="PhyH"/>
    <property type="match status" value="1"/>
</dbReference>
<evidence type="ECO:0000313" key="1">
    <source>
        <dbReference type="EMBL" id="EKV09429.1"/>
    </source>
</evidence>